<evidence type="ECO:0000256" key="2">
    <source>
        <dbReference type="ARBA" id="ARBA00022842"/>
    </source>
</evidence>
<organism evidence="4">
    <name type="scientific">Schistosoma haematobium</name>
    <name type="common">Blood fluke</name>
    <dbReference type="NCBI Taxonomy" id="6185"/>
    <lineage>
        <taxon>Eukaryota</taxon>
        <taxon>Metazoa</taxon>
        <taxon>Spiralia</taxon>
        <taxon>Lophotrochozoa</taxon>
        <taxon>Platyhelminthes</taxon>
        <taxon>Trematoda</taxon>
        <taxon>Digenea</taxon>
        <taxon>Strigeidida</taxon>
        <taxon>Schistosomatoidea</taxon>
        <taxon>Schistosomatidae</taxon>
        <taxon>Schistosoma</taxon>
    </lineage>
</organism>
<gene>
    <name evidence="4" type="ORF">MS3_06724</name>
</gene>
<dbReference type="GO" id="GO:0008973">
    <property type="term" value="F:phosphopentomutase activity"/>
    <property type="evidence" value="ECO:0007669"/>
    <property type="project" value="TreeGrafter"/>
</dbReference>
<keyword evidence="1" id="KW-0479">Metal-binding</keyword>
<sequence length="58" mass="6940">MDKKLAESIEEWMKHDKNENTRSQIKLLKDKEAWDELRKLLLERMAFGTAGSYSLEFH</sequence>
<reference evidence="4" key="1">
    <citation type="journal article" date="2012" name="Nat. Genet.">
        <title>Whole-genome sequence of Schistosoma haematobium.</title>
        <authorList>
            <person name="Young N.D."/>
            <person name="Jex A.R."/>
            <person name="Li B."/>
            <person name="Liu S."/>
            <person name="Yang L."/>
            <person name="Xiong Z."/>
            <person name="Li Y."/>
            <person name="Cantacessi C."/>
            <person name="Hall R.S."/>
            <person name="Xu X."/>
            <person name="Chen F."/>
            <person name="Wu X."/>
            <person name="Zerlotini A."/>
            <person name="Oliveira G."/>
            <person name="Hofmann A."/>
            <person name="Zhang G."/>
            <person name="Fang X."/>
            <person name="Kang Y."/>
            <person name="Campbell B.E."/>
            <person name="Loukas A."/>
            <person name="Ranganathan S."/>
            <person name="Rollinson D."/>
            <person name="Rinaldi G."/>
            <person name="Brindley P.J."/>
            <person name="Yang H."/>
            <person name="Wang J."/>
            <person name="Wang J."/>
            <person name="Gasser R.B."/>
        </authorList>
    </citation>
    <scope>NUCLEOTIDE SEQUENCE [LARGE SCALE GENOMIC DNA]</scope>
</reference>
<dbReference type="GO" id="GO:0046872">
    <property type="term" value="F:metal ion binding"/>
    <property type="evidence" value="ECO:0007669"/>
    <property type="project" value="UniProtKB-KW"/>
</dbReference>
<dbReference type="AlphaFoldDB" id="A0A095C844"/>
<protein>
    <submittedName>
        <fullName evidence="4">Uncharacterized protein</fullName>
    </submittedName>
</protein>
<proteinExistence type="predicted"/>
<dbReference type="EMBL" id="KL251007">
    <property type="protein sequence ID" value="KGB38338.1"/>
    <property type="molecule type" value="Genomic_DNA"/>
</dbReference>
<dbReference type="PANTHER" id="PTHR45745:SF1">
    <property type="entry name" value="PHOSPHOGLUCOMUTASE 2B-RELATED"/>
    <property type="match status" value="1"/>
</dbReference>
<dbReference type="GO" id="GO:0005634">
    <property type="term" value="C:nucleus"/>
    <property type="evidence" value="ECO:0007669"/>
    <property type="project" value="TreeGrafter"/>
</dbReference>
<evidence type="ECO:0000313" key="4">
    <source>
        <dbReference type="EMBL" id="KGB38338.1"/>
    </source>
</evidence>
<keyword evidence="3" id="KW-0413">Isomerase</keyword>
<evidence type="ECO:0000256" key="1">
    <source>
        <dbReference type="ARBA" id="ARBA00022723"/>
    </source>
</evidence>
<keyword evidence="2" id="KW-0460">Magnesium</keyword>
<name>A0A095C844_SCHHA</name>
<accession>A0A095C844</accession>
<dbReference type="PANTHER" id="PTHR45745">
    <property type="entry name" value="PHOSPHOMANNOMUTASE 45A"/>
    <property type="match status" value="1"/>
</dbReference>
<dbReference type="GO" id="GO:0006166">
    <property type="term" value="P:purine ribonucleoside salvage"/>
    <property type="evidence" value="ECO:0007669"/>
    <property type="project" value="TreeGrafter"/>
</dbReference>
<dbReference type="STRING" id="6185.A0A095C844"/>
<evidence type="ECO:0000256" key="3">
    <source>
        <dbReference type="ARBA" id="ARBA00023235"/>
    </source>
</evidence>